<feature type="transmembrane region" description="Helical" evidence="2">
    <location>
        <begin position="141"/>
        <end position="161"/>
    </location>
</feature>
<keyword evidence="2" id="KW-1133">Transmembrane helix</keyword>
<evidence type="ECO:0000256" key="2">
    <source>
        <dbReference type="SAM" id="Phobius"/>
    </source>
</evidence>
<dbReference type="RefSeq" id="WP_322522286.1">
    <property type="nucleotide sequence ID" value="NZ_CP140153.1"/>
</dbReference>
<organism evidence="3 4">
    <name type="scientific">Guyparkeria halophila</name>
    <dbReference type="NCBI Taxonomy" id="47960"/>
    <lineage>
        <taxon>Bacteria</taxon>
        <taxon>Pseudomonadati</taxon>
        <taxon>Pseudomonadota</taxon>
        <taxon>Gammaproteobacteria</taxon>
        <taxon>Chromatiales</taxon>
        <taxon>Thioalkalibacteraceae</taxon>
        <taxon>Guyparkeria</taxon>
    </lineage>
</organism>
<proteinExistence type="predicted"/>
<accession>A0ABZ0Z189</accession>
<feature type="transmembrane region" description="Helical" evidence="2">
    <location>
        <begin position="36"/>
        <end position="57"/>
    </location>
</feature>
<gene>
    <name evidence="3" type="ORF">SR882_05255</name>
</gene>
<feature type="region of interest" description="Disordered" evidence="1">
    <location>
        <begin position="186"/>
        <end position="205"/>
    </location>
</feature>
<name>A0ABZ0Z189_9GAMM</name>
<evidence type="ECO:0008006" key="5">
    <source>
        <dbReference type="Google" id="ProtNLM"/>
    </source>
</evidence>
<evidence type="ECO:0000313" key="4">
    <source>
        <dbReference type="Proteomes" id="UP001327459"/>
    </source>
</evidence>
<dbReference type="EMBL" id="CP140153">
    <property type="protein sequence ID" value="WQH17314.1"/>
    <property type="molecule type" value="Genomic_DNA"/>
</dbReference>
<feature type="transmembrane region" description="Helical" evidence="2">
    <location>
        <begin position="109"/>
        <end position="129"/>
    </location>
</feature>
<keyword evidence="2" id="KW-0812">Transmembrane</keyword>
<evidence type="ECO:0000256" key="1">
    <source>
        <dbReference type="SAM" id="MobiDB-lite"/>
    </source>
</evidence>
<evidence type="ECO:0000313" key="3">
    <source>
        <dbReference type="EMBL" id="WQH17314.1"/>
    </source>
</evidence>
<protein>
    <recommendedName>
        <fullName evidence="5">DUF4386 domain-containing protein</fullName>
    </recommendedName>
</protein>
<sequence length="205" mass="22818">MAITIATFIYVLSIPLWLLVWYSATGFKLMRHNPLLMIPFFLSLAYLAGNAILLEVFTETSGATYEESRIKAITDRAMIAAQAMASVLIVATIVYGLSIKRVPLHFIRFMVYSFIALLGVMAPILWIPADQAGLFFILRHFQATALNFGLFLCVAGIIMLLRDLITHGDAQISLTPVDPMMRCHEEAEPGRRRAAADKPERSVEG</sequence>
<feature type="transmembrane region" description="Helical" evidence="2">
    <location>
        <begin position="6"/>
        <end position="24"/>
    </location>
</feature>
<reference evidence="3 4" key="1">
    <citation type="submission" date="2023-11" db="EMBL/GenBank/DDBJ databases">
        <title>MicrobeMod: A computational toolkit for identifying prokaryotic methylation and restriction-modification with nanopore sequencing.</title>
        <authorList>
            <person name="Crits-Christoph A."/>
            <person name="Kang S.C."/>
            <person name="Lee H."/>
            <person name="Ostrov N."/>
        </authorList>
    </citation>
    <scope>NUCLEOTIDE SEQUENCE [LARGE SCALE GENOMIC DNA]</scope>
    <source>
        <strain evidence="3 4">ATCC 49870</strain>
    </source>
</reference>
<keyword evidence="4" id="KW-1185">Reference proteome</keyword>
<dbReference type="Proteomes" id="UP001327459">
    <property type="component" value="Chromosome"/>
</dbReference>
<keyword evidence="2" id="KW-0472">Membrane</keyword>
<feature type="transmembrane region" description="Helical" evidence="2">
    <location>
        <begin position="77"/>
        <end position="97"/>
    </location>
</feature>